<keyword evidence="7" id="KW-0472">Membrane</keyword>
<dbReference type="InterPro" id="IPR038063">
    <property type="entry name" value="Transpep_catalytic_dom"/>
</dbReference>
<dbReference type="PROSITE" id="PS52029">
    <property type="entry name" value="LD_TPASE"/>
    <property type="match status" value="1"/>
</dbReference>
<dbReference type="GO" id="GO:0016740">
    <property type="term" value="F:transferase activity"/>
    <property type="evidence" value="ECO:0007669"/>
    <property type="project" value="UniProtKB-KW"/>
</dbReference>
<dbReference type="GO" id="GO:0018104">
    <property type="term" value="P:peptidoglycan-protein cross-linking"/>
    <property type="evidence" value="ECO:0007669"/>
    <property type="project" value="TreeGrafter"/>
</dbReference>
<dbReference type="GO" id="GO:0008360">
    <property type="term" value="P:regulation of cell shape"/>
    <property type="evidence" value="ECO:0007669"/>
    <property type="project" value="UniProtKB-UniRule"/>
</dbReference>
<reference evidence="10" key="1">
    <citation type="submission" date="2016-10" db="EMBL/GenBank/DDBJ databases">
        <authorList>
            <person name="Varghese N."/>
            <person name="Submissions S."/>
        </authorList>
    </citation>
    <scope>NUCLEOTIDE SEQUENCE [LARGE SCALE GENOMIC DNA]</scope>
    <source>
        <strain evidence="10">DSM 1551</strain>
    </source>
</reference>
<feature type="active site" description="Proton donor/acceptor" evidence="6">
    <location>
        <position position="452"/>
    </location>
</feature>
<dbReference type="InterPro" id="IPR038054">
    <property type="entry name" value="LD_TPept-like_central_sf"/>
</dbReference>
<dbReference type="CDD" id="cd16913">
    <property type="entry name" value="YkuD_like"/>
    <property type="match status" value="1"/>
</dbReference>
<dbReference type="OrthoDB" id="3176960at2"/>
<dbReference type="SUPFAM" id="SSF143985">
    <property type="entry name" value="L,D-transpeptidase pre-catalytic domain-like"/>
    <property type="match status" value="1"/>
</dbReference>
<dbReference type="SUPFAM" id="SSF141523">
    <property type="entry name" value="L,D-transpeptidase catalytic domain-like"/>
    <property type="match status" value="1"/>
</dbReference>
<comment type="pathway">
    <text evidence="1 6">Cell wall biogenesis; peptidoglycan biosynthesis.</text>
</comment>
<feature type="transmembrane region" description="Helical" evidence="7">
    <location>
        <begin position="12"/>
        <end position="33"/>
    </location>
</feature>
<keyword evidence="4 6" id="KW-0573">Peptidoglycan synthesis</keyword>
<dbReference type="EMBL" id="FOIN01000061">
    <property type="protein sequence ID" value="SET87315.1"/>
    <property type="molecule type" value="Genomic_DNA"/>
</dbReference>
<organism evidence="9 10">
    <name type="scientific">Thomasclavelia cocleata</name>
    <dbReference type="NCBI Taxonomy" id="69824"/>
    <lineage>
        <taxon>Bacteria</taxon>
        <taxon>Bacillati</taxon>
        <taxon>Bacillota</taxon>
        <taxon>Erysipelotrichia</taxon>
        <taxon>Erysipelotrichales</taxon>
        <taxon>Coprobacillaceae</taxon>
        <taxon>Thomasclavelia</taxon>
    </lineage>
</organism>
<dbReference type="InterPro" id="IPR005490">
    <property type="entry name" value="LD_TPept_cat_dom"/>
</dbReference>
<dbReference type="Proteomes" id="UP000198558">
    <property type="component" value="Unassembled WGS sequence"/>
</dbReference>
<dbReference type="RefSeq" id="WP_092356855.1">
    <property type="nucleotide sequence ID" value="NZ_FOIN01000061.1"/>
</dbReference>
<protein>
    <submittedName>
        <fullName evidence="9">Putative peptidoglycan binding domain-containing protein</fullName>
    </submittedName>
</protein>
<evidence type="ECO:0000256" key="7">
    <source>
        <dbReference type="SAM" id="Phobius"/>
    </source>
</evidence>
<dbReference type="InterPro" id="IPR050979">
    <property type="entry name" value="LD-transpeptidase"/>
</dbReference>
<feature type="active site" description="Nucleophile" evidence="6">
    <location>
        <position position="475"/>
    </location>
</feature>
<keyword evidence="7" id="KW-1133">Transmembrane helix</keyword>
<name>A0A1I0HVC2_9FIRM</name>
<keyword evidence="7" id="KW-0812">Transmembrane</keyword>
<keyword evidence="2" id="KW-0808">Transferase</keyword>
<dbReference type="InterPro" id="IPR022029">
    <property type="entry name" value="YoaR-like_PG-bd"/>
</dbReference>
<dbReference type="UniPathway" id="UPA00219"/>
<keyword evidence="3 6" id="KW-0133">Cell shape</keyword>
<sequence>MKRKRRRVKKRIKVIGAVILGYILLYFTVSIYYQDRWYPNTSINGINVSNMTYTQSKELFDETIKNYALEIVGKDKISFKINGKDIDLAVDFESNLKKDFISHKNNRSIFGIFSNHSHEINLNVSYDQDKIEELINESILIKGSKTYEIKKSVSAHIEYDNETKSGKIVDEIEGNELDLKKFNSLVKETLNKITPKIYLNDNKKYPGIYKKCSDEVDEKKLKEQLEIYNNYLLNWITWDMGEGVTETITPENIKDWIKIDEENKVTIDKDSMGEWIEDFCLKYKTVGKKRNFTTHSGQVIEISGGDYGWRLDYEKIVDQVYNVITDKTNNQLINAYISNHSKENIKALTTQLEPVYSHKGYKKDYENFENDWDTQNYSEIDITEQMVYVYRDGQQVFSSKCVTGMPPTEDRITRTGVWYIKEKMPEKILVGEDYRTPSKFWVRIMWTGTGYHYLERSDWANWSPTLYLTKGSHGCINLQYEDAKTVYELVRIGDPVFIHY</sequence>
<evidence type="ECO:0000256" key="6">
    <source>
        <dbReference type="PROSITE-ProRule" id="PRU01373"/>
    </source>
</evidence>
<dbReference type="AlphaFoldDB" id="A0A1I0HVC2"/>
<dbReference type="GO" id="GO:0005576">
    <property type="term" value="C:extracellular region"/>
    <property type="evidence" value="ECO:0007669"/>
    <property type="project" value="TreeGrafter"/>
</dbReference>
<proteinExistence type="predicted"/>
<dbReference type="GO" id="GO:0071555">
    <property type="term" value="P:cell wall organization"/>
    <property type="evidence" value="ECO:0007669"/>
    <property type="project" value="UniProtKB-UniRule"/>
</dbReference>
<dbReference type="GeneID" id="78289590"/>
<dbReference type="Gene3D" id="3.10.20.800">
    <property type="match status" value="1"/>
</dbReference>
<evidence type="ECO:0000259" key="8">
    <source>
        <dbReference type="PROSITE" id="PS52029"/>
    </source>
</evidence>
<dbReference type="PANTHER" id="PTHR30582">
    <property type="entry name" value="L,D-TRANSPEPTIDASE"/>
    <property type="match status" value="1"/>
</dbReference>
<feature type="domain" description="L,D-TPase catalytic" evidence="8">
    <location>
        <begin position="376"/>
        <end position="499"/>
    </location>
</feature>
<keyword evidence="10" id="KW-1185">Reference proteome</keyword>
<evidence type="ECO:0000313" key="10">
    <source>
        <dbReference type="Proteomes" id="UP000198558"/>
    </source>
</evidence>
<dbReference type="Pfam" id="PF12229">
    <property type="entry name" value="PG_binding_4"/>
    <property type="match status" value="1"/>
</dbReference>
<accession>A0A1I0HVC2</accession>
<keyword evidence="5 6" id="KW-0961">Cell wall biogenesis/degradation</keyword>
<evidence type="ECO:0000256" key="1">
    <source>
        <dbReference type="ARBA" id="ARBA00004752"/>
    </source>
</evidence>
<evidence type="ECO:0000313" key="9">
    <source>
        <dbReference type="EMBL" id="SET87315.1"/>
    </source>
</evidence>
<dbReference type="Pfam" id="PF03734">
    <property type="entry name" value="YkuD"/>
    <property type="match status" value="1"/>
</dbReference>
<dbReference type="GO" id="GO:0071972">
    <property type="term" value="F:peptidoglycan L,D-transpeptidase activity"/>
    <property type="evidence" value="ECO:0007669"/>
    <property type="project" value="TreeGrafter"/>
</dbReference>
<dbReference type="Gene3D" id="2.40.440.10">
    <property type="entry name" value="L,D-transpeptidase catalytic domain-like"/>
    <property type="match status" value="1"/>
</dbReference>
<evidence type="ECO:0000256" key="3">
    <source>
        <dbReference type="ARBA" id="ARBA00022960"/>
    </source>
</evidence>
<evidence type="ECO:0000256" key="2">
    <source>
        <dbReference type="ARBA" id="ARBA00022679"/>
    </source>
</evidence>
<dbReference type="PANTHER" id="PTHR30582:SF2">
    <property type="entry name" value="L,D-TRANSPEPTIDASE YCIB-RELATED"/>
    <property type="match status" value="1"/>
</dbReference>
<gene>
    <name evidence="9" type="ORF">SAMN04489758_1611</name>
</gene>
<evidence type="ECO:0000256" key="4">
    <source>
        <dbReference type="ARBA" id="ARBA00022984"/>
    </source>
</evidence>
<evidence type="ECO:0000256" key="5">
    <source>
        <dbReference type="ARBA" id="ARBA00023316"/>
    </source>
</evidence>